<evidence type="ECO:0000256" key="12">
    <source>
        <dbReference type="ARBA" id="ARBA00058004"/>
    </source>
</evidence>
<dbReference type="SUPFAM" id="SSF55874">
    <property type="entry name" value="ATPase domain of HSP90 chaperone/DNA topoisomerase II/histidine kinase"/>
    <property type="match status" value="1"/>
</dbReference>
<evidence type="ECO:0000256" key="15">
    <source>
        <dbReference type="SAM" id="Coils"/>
    </source>
</evidence>
<dbReference type="SMART" id="SM00388">
    <property type="entry name" value="HisKA"/>
    <property type="match status" value="1"/>
</dbReference>
<feature type="coiled-coil region" evidence="15">
    <location>
        <begin position="810"/>
        <end position="844"/>
    </location>
</feature>
<keyword evidence="9" id="KW-0902">Two-component regulatory system</keyword>
<dbReference type="CDD" id="cd17546">
    <property type="entry name" value="REC_hyHK_CKI1_RcsC-like"/>
    <property type="match status" value="1"/>
</dbReference>
<dbReference type="Pfam" id="PF00497">
    <property type="entry name" value="SBP_bac_3"/>
    <property type="match status" value="3"/>
</dbReference>
<keyword evidence="15" id="KW-0175">Coiled coil</keyword>
<dbReference type="PRINTS" id="PR00344">
    <property type="entry name" value="BCTRLSENSOR"/>
</dbReference>
<proteinExistence type="predicted"/>
<comment type="function">
    <text evidence="12">Member of the two-component regulatory system BvgS/BvgA. Phosphorylates BvgA via a four-step phosphorelay in response to environmental signals.</text>
</comment>
<dbReference type="EC" id="2.7.13.3" evidence="3"/>
<dbReference type="FunFam" id="1.10.287.130:FF:000038">
    <property type="entry name" value="Sensory transduction histidine kinase"/>
    <property type="match status" value="1"/>
</dbReference>
<keyword evidence="8" id="KW-0067">ATP-binding</keyword>
<keyword evidence="6" id="KW-0547">Nucleotide-binding</keyword>
<dbReference type="InterPro" id="IPR036890">
    <property type="entry name" value="HATPase_C_sf"/>
</dbReference>
<evidence type="ECO:0000313" key="18">
    <source>
        <dbReference type="EMBL" id="KFB69036.1"/>
    </source>
</evidence>
<keyword evidence="11" id="KW-0131">Cell cycle</keyword>
<dbReference type="GO" id="GO:0000155">
    <property type="term" value="F:phosphorelay sensor kinase activity"/>
    <property type="evidence" value="ECO:0007669"/>
    <property type="project" value="InterPro"/>
</dbReference>
<evidence type="ECO:0000256" key="8">
    <source>
        <dbReference type="ARBA" id="ARBA00022840"/>
    </source>
</evidence>
<name>A0A084Y2U2_9PROT</name>
<dbReference type="InterPro" id="IPR003594">
    <property type="entry name" value="HATPase_dom"/>
</dbReference>
<dbReference type="SMART" id="SM00387">
    <property type="entry name" value="HATPase_c"/>
    <property type="match status" value="1"/>
</dbReference>
<dbReference type="CDD" id="cd00082">
    <property type="entry name" value="HisKA"/>
    <property type="match status" value="1"/>
</dbReference>
<evidence type="ECO:0000256" key="3">
    <source>
        <dbReference type="ARBA" id="ARBA00012438"/>
    </source>
</evidence>
<dbReference type="GO" id="GO:0016020">
    <property type="term" value="C:membrane"/>
    <property type="evidence" value="ECO:0007669"/>
    <property type="project" value="UniProtKB-SubCell"/>
</dbReference>
<dbReference type="FunFam" id="3.30.565.10:FF:000010">
    <property type="entry name" value="Sensor histidine kinase RcsC"/>
    <property type="match status" value="1"/>
</dbReference>
<dbReference type="InterPro" id="IPR004358">
    <property type="entry name" value="Sig_transdc_His_kin-like_C"/>
</dbReference>
<evidence type="ECO:0000256" key="1">
    <source>
        <dbReference type="ARBA" id="ARBA00000085"/>
    </source>
</evidence>
<comment type="subcellular location">
    <subcellularLocation>
        <location evidence="2">Membrane</location>
    </subcellularLocation>
</comment>
<dbReference type="GO" id="GO:0005524">
    <property type="term" value="F:ATP binding"/>
    <property type="evidence" value="ECO:0007669"/>
    <property type="project" value="UniProtKB-KW"/>
</dbReference>
<dbReference type="Proteomes" id="UP000019812">
    <property type="component" value="Unassembled WGS sequence"/>
</dbReference>
<dbReference type="SUPFAM" id="SSF47384">
    <property type="entry name" value="Homodimeric domain of signal transducing histidine kinase"/>
    <property type="match status" value="1"/>
</dbReference>
<dbReference type="PROSITE" id="PS50109">
    <property type="entry name" value="HIS_KIN"/>
    <property type="match status" value="1"/>
</dbReference>
<keyword evidence="4 14" id="KW-0597">Phosphoprotein</keyword>
<keyword evidence="5 18" id="KW-0808">Transferase</keyword>
<sequence>MRMRTRRYWLVQWLSVLFLCLGTGGLAPAGTESVVPVQASGTGQIPPLELTPDERAWIAAHPRIVLGIDQTWEPHILKAPDGSLTGIDGDVVARLNALLGTRITFETGRWADMVDKLKARQIDGLSAAAVHEERRAFADFTQPYMTLWKYIYARSDNPANIRSLENLAGKRIGYQAGNLFEKKTLASVPGVSALPVDSPQAAFAAVLDGEMEGFIGSIITEYQLKRSATKRLQPLFRIGQPLELVFAIRKDWPELTSLLDKGIAAISAEERLRIKDRYYREIERRLIQATVSLTDAERAWIEAHPNIRMGIDAGWQPYIINNPDGRITGIEADFLARINALTGLNLRIEQGVWKDMVERAKRKEIDGLLALTYQKEREPYFLFSDPLYSTYRNIFVRKGDLDRYRDMASLAGKRVGHQAGNAPEEKLLKNHPRLIAVPKAENTDLLDALLQGEVDAVLSGTDFMYLMRQRTVTEVRVAFFPPDSEIVLRQAFRKDWPELQVIVNKALAAIPAEERLAITERYVGNIRGVKPAEPALELTEAERRWLDAKHTVRARVGNWPPYMFVKPIPSGISVDYLDAIAKRFGFTVEYVPPTVGWPDAMRDVKEEHRLFDLLLTMQRTPEREKEFALTSDYLRMPWALFARRDAPFLSGLDDLKGKTVASEREYVMTGRLRADHPEIRILEVALPEDALRAVAMGQADAYVGNLVNASFLIRELGLSNVVVAAPTPYGDHTQAMAIRKDWPELASLIDKGLASLTSEERHAINARWDPQQLLSRIDYTLVWQIAGGATLILLAFLYWNRKLTQEIARRQHIEADLRSSEKELKASETELRRSRDAAESANRAKSMFLANMSHELRTPLNAVLGFSQMLARDAKATEDQRQKLGIINRSGEHLLAMINDILDLSKIEAGKTELLNEPFDLPRLLEDSATMIRARAESRGIALTVDIASNTERFVTADAGKLRQILINLLGNAVKFTRQGSVALRARTCVEEERTWLEVEVEDTGSGIPRESLESIFQPFVQVHSAMENQGTGLGLAITRSFIEMMGGRIVAASTPGRGSVFRVRLPLERSSAEAVAVPTAPAPEVIGLAKDQPTPRILVVDDVLENRLLVTGLLTQADFAVQEAGNGEQALALFEQWRPDLILMDIRMSVMDGFEATRRIRALPGGDVVKIVALTAGAFKEERAAVLASGCDDILLKPFRAEEIFSMLARHLVLRYRYAAATEDVSAQPAAALGSATMGPLPEELCRELRVAATALDIGETGAVIAKIRTVDVQEAARLQALANDYRFGEILDLLDSSHQ</sequence>
<dbReference type="Gene3D" id="3.30.565.10">
    <property type="entry name" value="Histidine kinase-like ATPase, C-terminal domain"/>
    <property type="match status" value="1"/>
</dbReference>
<evidence type="ECO:0000256" key="11">
    <source>
        <dbReference type="ARBA" id="ARBA00023306"/>
    </source>
</evidence>
<comment type="catalytic activity">
    <reaction evidence="1">
        <text>ATP + protein L-histidine = ADP + protein N-phospho-L-histidine.</text>
        <dbReference type="EC" id="2.7.13.3"/>
    </reaction>
</comment>
<evidence type="ECO:0000259" key="16">
    <source>
        <dbReference type="PROSITE" id="PS50109"/>
    </source>
</evidence>
<dbReference type="InterPro" id="IPR001789">
    <property type="entry name" value="Sig_transdc_resp-reg_receiver"/>
</dbReference>
<feature type="domain" description="Response regulatory" evidence="17">
    <location>
        <begin position="1097"/>
        <end position="1213"/>
    </location>
</feature>
<dbReference type="SUPFAM" id="SSF52172">
    <property type="entry name" value="CheY-like"/>
    <property type="match status" value="1"/>
</dbReference>
<evidence type="ECO:0000256" key="5">
    <source>
        <dbReference type="ARBA" id="ARBA00022679"/>
    </source>
</evidence>
<dbReference type="CDD" id="cd01007">
    <property type="entry name" value="PBP2_BvgS_HisK_like"/>
    <property type="match status" value="3"/>
</dbReference>
<evidence type="ECO:0000256" key="9">
    <source>
        <dbReference type="ARBA" id="ARBA00023012"/>
    </source>
</evidence>
<dbReference type="SUPFAM" id="SSF53850">
    <property type="entry name" value="Periplasmic binding protein-like II"/>
    <property type="match status" value="3"/>
</dbReference>
<dbReference type="STRING" id="1457154.CAPSK01_001227"/>
<feature type="domain" description="Histidine kinase" evidence="16">
    <location>
        <begin position="851"/>
        <end position="1070"/>
    </location>
</feature>
<dbReference type="EMBL" id="JDSS02000018">
    <property type="protein sequence ID" value="KFB69036.1"/>
    <property type="molecule type" value="Genomic_DNA"/>
</dbReference>
<dbReference type="Pfam" id="PF00072">
    <property type="entry name" value="Response_reg"/>
    <property type="match status" value="1"/>
</dbReference>
<dbReference type="InterPro" id="IPR005467">
    <property type="entry name" value="His_kinase_dom"/>
</dbReference>
<evidence type="ECO:0000256" key="14">
    <source>
        <dbReference type="PROSITE-ProRule" id="PRU00169"/>
    </source>
</evidence>
<protein>
    <recommendedName>
        <fullName evidence="13">Virulence sensor protein BvgS</fullName>
        <ecNumber evidence="3">2.7.13.3</ecNumber>
    </recommendedName>
</protein>
<dbReference type="InterPro" id="IPR011006">
    <property type="entry name" value="CheY-like_superfamily"/>
</dbReference>
<evidence type="ECO:0000259" key="17">
    <source>
        <dbReference type="PROSITE" id="PS50110"/>
    </source>
</evidence>
<dbReference type="InterPro" id="IPR001638">
    <property type="entry name" value="Solute-binding_3/MltF_N"/>
</dbReference>
<evidence type="ECO:0000256" key="2">
    <source>
        <dbReference type="ARBA" id="ARBA00004370"/>
    </source>
</evidence>
<accession>A0A084Y2U2</accession>
<evidence type="ECO:0000256" key="6">
    <source>
        <dbReference type="ARBA" id="ARBA00022741"/>
    </source>
</evidence>
<dbReference type="Pfam" id="PF02518">
    <property type="entry name" value="HATPase_c"/>
    <property type="match status" value="1"/>
</dbReference>
<dbReference type="Gene3D" id="3.40.50.2300">
    <property type="match status" value="1"/>
</dbReference>
<dbReference type="SMART" id="SM00448">
    <property type="entry name" value="REC"/>
    <property type="match status" value="1"/>
</dbReference>
<dbReference type="PROSITE" id="PS50110">
    <property type="entry name" value="RESPONSE_REGULATORY"/>
    <property type="match status" value="1"/>
</dbReference>
<dbReference type="Gene3D" id="1.10.287.130">
    <property type="match status" value="1"/>
</dbReference>
<dbReference type="CDD" id="cd16922">
    <property type="entry name" value="HATPase_EvgS-ArcB-TorS-like"/>
    <property type="match status" value="1"/>
</dbReference>
<dbReference type="Pfam" id="PF00512">
    <property type="entry name" value="HisKA"/>
    <property type="match status" value="1"/>
</dbReference>
<evidence type="ECO:0000256" key="13">
    <source>
        <dbReference type="ARBA" id="ARBA00070152"/>
    </source>
</evidence>
<reference evidence="18 19" key="1">
    <citation type="submission" date="2014-07" db="EMBL/GenBank/DDBJ databases">
        <title>Expanding our view of genomic diversity in Candidatus Accumulibacter clades.</title>
        <authorList>
            <person name="Skennerton C.T."/>
            <person name="Barr J.J."/>
            <person name="Slater F.R."/>
            <person name="Bond P.L."/>
            <person name="Tyson G.W."/>
        </authorList>
    </citation>
    <scope>NUCLEOTIDE SEQUENCE [LARGE SCALE GENOMIC DNA]</scope>
    <source>
        <strain evidence="19">SK-01</strain>
    </source>
</reference>
<dbReference type="PANTHER" id="PTHR43047">
    <property type="entry name" value="TWO-COMPONENT HISTIDINE PROTEIN KINASE"/>
    <property type="match status" value="1"/>
</dbReference>
<organism evidence="18 19">
    <name type="scientific">Candidatus Accumulibacter vicinus</name>
    <dbReference type="NCBI Taxonomy" id="2954382"/>
    <lineage>
        <taxon>Bacteria</taxon>
        <taxon>Pseudomonadati</taxon>
        <taxon>Pseudomonadota</taxon>
        <taxon>Betaproteobacteria</taxon>
        <taxon>Candidatus Accumulibacter</taxon>
    </lineage>
</organism>
<comment type="caution">
    <text evidence="18">The sequence shown here is derived from an EMBL/GenBank/DDBJ whole genome shotgun (WGS) entry which is preliminary data.</text>
</comment>
<feature type="modified residue" description="4-aspartylphosphate" evidence="14">
    <location>
        <position position="1146"/>
    </location>
</feature>
<dbReference type="InterPro" id="IPR003661">
    <property type="entry name" value="HisK_dim/P_dom"/>
</dbReference>
<evidence type="ECO:0000256" key="4">
    <source>
        <dbReference type="ARBA" id="ARBA00022553"/>
    </source>
</evidence>
<evidence type="ECO:0000256" key="10">
    <source>
        <dbReference type="ARBA" id="ARBA00023136"/>
    </source>
</evidence>
<dbReference type="SMART" id="SM00062">
    <property type="entry name" value="PBPb"/>
    <property type="match status" value="3"/>
</dbReference>
<dbReference type="InterPro" id="IPR036097">
    <property type="entry name" value="HisK_dim/P_sf"/>
</dbReference>
<gene>
    <name evidence="18" type="primary">luxQ_8</name>
    <name evidence="18" type="ORF">CAPSK01_001227</name>
</gene>
<dbReference type="Gene3D" id="3.40.190.10">
    <property type="entry name" value="Periplasmic binding protein-like II"/>
    <property type="match status" value="6"/>
</dbReference>
<dbReference type="RefSeq" id="WP_273703151.1">
    <property type="nucleotide sequence ID" value="NZ_JDSS02000018.1"/>
</dbReference>
<keyword evidence="7 18" id="KW-0418">Kinase</keyword>
<evidence type="ECO:0000256" key="7">
    <source>
        <dbReference type="ARBA" id="ARBA00022777"/>
    </source>
</evidence>
<keyword evidence="10" id="KW-0472">Membrane</keyword>
<evidence type="ECO:0000313" key="19">
    <source>
        <dbReference type="Proteomes" id="UP000019812"/>
    </source>
</evidence>